<reference evidence="8 9" key="1">
    <citation type="submission" date="2021-03" db="EMBL/GenBank/DDBJ databases">
        <title>Assistant Professor.</title>
        <authorList>
            <person name="Huq M.A."/>
        </authorList>
    </citation>
    <scope>NUCLEOTIDE SEQUENCE [LARGE SCALE GENOMIC DNA]</scope>
    <source>
        <strain evidence="8 9">MAH-29</strain>
    </source>
</reference>
<evidence type="ECO:0000313" key="8">
    <source>
        <dbReference type="EMBL" id="MBO9202841.1"/>
    </source>
</evidence>
<dbReference type="Pfam" id="PF07690">
    <property type="entry name" value="MFS_1"/>
    <property type="match status" value="1"/>
</dbReference>
<evidence type="ECO:0000256" key="6">
    <source>
        <dbReference type="ARBA" id="ARBA00023136"/>
    </source>
</evidence>
<feature type="transmembrane region" description="Helical" evidence="7">
    <location>
        <begin position="108"/>
        <end position="128"/>
    </location>
</feature>
<keyword evidence="4 7" id="KW-0812">Transmembrane</keyword>
<evidence type="ECO:0000256" key="1">
    <source>
        <dbReference type="ARBA" id="ARBA00004651"/>
    </source>
</evidence>
<feature type="transmembrane region" description="Helical" evidence="7">
    <location>
        <begin position="371"/>
        <end position="393"/>
    </location>
</feature>
<keyword evidence="5 7" id="KW-1133">Transmembrane helix</keyword>
<keyword evidence="6 7" id="KW-0472">Membrane</keyword>
<name>A0ABS3Z0E0_9BACT</name>
<evidence type="ECO:0000256" key="2">
    <source>
        <dbReference type="ARBA" id="ARBA00022448"/>
    </source>
</evidence>
<feature type="transmembrane region" description="Helical" evidence="7">
    <location>
        <begin position="52"/>
        <end position="70"/>
    </location>
</feature>
<keyword evidence="3" id="KW-1003">Cell membrane</keyword>
<feature type="transmembrane region" description="Helical" evidence="7">
    <location>
        <begin position="339"/>
        <end position="359"/>
    </location>
</feature>
<keyword evidence="2" id="KW-0813">Transport</keyword>
<feature type="transmembrane region" description="Helical" evidence="7">
    <location>
        <begin position="204"/>
        <end position="226"/>
    </location>
</feature>
<dbReference type="EMBL" id="JAGHKO010000005">
    <property type="protein sequence ID" value="MBO9202841.1"/>
    <property type="molecule type" value="Genomic_DNA"/>
</dbReference>
<proteinExistence type="predicted"/>
<dbReference type="InterPro" id="IPR011701">
    <property type="entry name" value="MFS"/>
</dbReference>
<accession>A0ABS3Z0E0</accession>
<feature type="transmembrane region" description="Helical" evidence="7">
    <location>
        <begin position="308"/>
        <end position="327"/>
    </location>
</feature>
<evidence type="ECO:0000256" key="3">
    <source>
        <dbReference type="ARBA" id="ARBA00022475"/>
    </source>
</evidence>
<feature type="transmembrane region" description="Helical" evidence="7">
    <location>
        <begin position="140"/>
        <end position="160"/>
    </location>
</feature>
<dbReference type="Proteomes" id="UP000677244">
    <property type="component" value="Unassembled WGS sequence"/>
</dbReference>
<protein>
    <submittedName>
        <fullName evidence="8">MFS transporter</fullName>
    </submittedName>
</protein>
<feature type="transmembrane region" description="Helical" evidence="7">
    <location>
        <begin position="172"/>
        <end position="192"/>
    </location>
</feature>
<dbReference type="SUPFAM" id="SSF103473">
    <property type="entry name" value="MFS general substrate transporter"/>
    <property type="match status" value="1"/>
</dbReference>
<feature type="transmembrane region" description="Helical" evidence="7">
    <location>
        <begin position="405"/>
        <end position="424"/>
    </location>
</feature>
<evidence type="ECO:0000313" key="9">
    <source>
        <dbReference type="Proteomes" id="UP000677244"/>
    </source>
</evidence>
<keyword evidence="9" id="KW-1185">Reference proteome</keyword>
<dbReference type="InterPro" id="IPR036259">
    <property type="entry name" value="MFS_trans_sf"/>
</dbReference>
<sequence>MKPAYFKSWIKDWDWGIRIALLLILLSALMQLGLFALTGNYVAAYLGAQPEDVLFCLMSTYSGIIAILPLQFRLLRYFEIRGYLIFNIVLAILLNCLCFGCQDINWLFVIRFLQGILVGSINVSVLILIFSRVPGERAQLIGAAVFYPAILSNIVLVALIASVVLEAADWKVTYYCLIGLQLVTLLIALLMLRRHAGHRRFPLYQLDWVGAILIACSGLSLAYTFIYGSKYYWFDDIRICYSGAIATIGILLFLYRQSIIKRPLVHLAVFKSIHFVIGICLLGIYYGGKDSINLVYNYAFGILRWSPVQVITLGLCNIAGMVGLVIFSTQLMIRKKQAIQYFLVTGFGLLGLFNVWMWFILTPDLSFTDLLLPMFIQGAASGLLFVPITIYILTSAPGFSGTSGIVLAAFTRFIATLNSMAGFYNLQLYYNQYFKEGFLGSITAENQNTIARLNTYRSLYVLKGYSPEQGSGIALGAIWQNLGLQSQLLTSRAVFMTFALMLLGTALLVLFVPAAAKTWQQWKVAIR</sequence>
<dbReference type="RefSeq" id="WP_209140894.1">
    <property type="nucleotide sequence ID" value="NZ_JAGHKO010000005.1"/>
</dbReference>
<feature type="transmembrane region" description="Helical" evidence="7">
    <location>
        <begin position="267"/>
        <end position="288"/>
    </location>
</feature>
<dbReference type="PANTHER" id="PTHR42718:SF46">
    <property type="entry name" value="BLR6921 PROTEIN"/>
    <property type="match status" value="1"/>
</dbReference>
<dbReference type="PANTHER" id="PTHR42718">
    <property type="entry name" value="MAJOR FACILITATOR SUPERFAMILY MULTIDRUG TRANSPORTER MFSC"/>
    <property type="match status" value="1"/>
</dbReference>
<evidence type="ECO:0000256" key="5">
    <source>
        <dbReference type="ARBA" id="ARBA00022989"/>
    </source>
</evidence>
<feature type="transmembrane region" description="Helical" evidence="7">
    <location>
        <begin position="232"/>
        <end position="255"/>
    </location>
</feature>
<dbReference type="Gene3D" id="1.20.1250.20">
    <property type="entry name" value="MFS general substrate transporter like domains"/>
    <property type="match status" value="1"/>
</dbReference>
<evidence type="ECO:0000256" key="4">
    <source>
        <dbReference type="ARBA" id="ARBA00022692"/>
    </source>
</evidence>
<comment type="caution">
    <text evidence="8">The sequence shown here is derived from an EMBL/GenBank/DDBJ whole genome shotgun (WGS) entry which is preliminary data.</text>
</comment>
<gene>
    <name evidence="8" type="ORF">J7I42_21305</name>
</gene>
<feature type="transmembrane region" description="Helical" evidence="7">
    <location>
        <begin position="82"/>
        <end position="102"/>
    </location>
</feature>
<feature type="transmembrane region" description="Helical" evidence="7">
    <location>
        <begin position="21"/>
        <end position="46"/>
    </location>
</feature>
<evidence type="ECO:0000256" key="7">
    <source>
        <dbReference type="SAM" id="Phobius"/>
    </source>
</evidence>
<organism evidence="8 9">
    <name type="scientific">Niastella soli</name>
    <dbReference type="NCBI Taxonomy" id="2821487"/>
    <lineage>
        <taxon>Bacteria</taxon>
        <taxon>Pseudomonadati</taxon>
        <taxon>Bacteroidota</taxon>
        <taxon>Chitinophagia</taxon>
        <taxon>Chitinophagales</taxon>
        <taxon>Chitinophagaceae</taxon>
        <taxon>Niastella</taxon>
    </lineage>
</organism>
<comment type="subcellular location">
    <subcellularLocation>
        <location evidence="1">Cell membrane</location>
        <topology evidence="1">Multi-pass membrane protein</topology>
    </subcellularLocation>
</comment>
<feature type="transmembrane region" description="Helical" evidence="7">
    <location>
        <begin position="493"/>
        <end position="516"/>
    </location>
</feature>